<comment type="caution">
    <text evidence="2">The sequence shown here is derived from an EMBL/GenBank/DDBJ whole genome shotgun (WGS) entry which is preliminary data.</text>
</comment>
<evidence type="ECO:0000313" key="3">
    <source>
        <dbReference type="Proteomes" id="UP001285441"/>
    </source>
</evidence>
<reference evidence="2" key="1">
    <citation type="journal article" date="2023" name="Mol. Phylogenet. Evol.">
        <title>Genome-scale phylogeny and comparative genomics of the fungal order Sordariales.</title>
        <authorList>
            <person name="Hensen N."/>
            <person name="Bonometti L."/>
            <person name="Westerberg I."/>
            <person name="Brannstrom I.O."/>
            <person name="Guillou S."/>
            <person name="Cros-Aarteil S."/>
            <person name="Calhoun S."/>
            <person name="Haridas S."/>
            <person name="Kuo A."/>
            <person name="Mondo S."/>
            <person name="Pangilinan J."/>
            <person name="Riley R."/>
            <person name="LaButti K."/>
            <person name="Andreopoulos B."/>
            <person name="Lipzen A."/>
            <person name="Chen C."/>
            <person name="Yan M."/>
            <person name="Daum C."/>
            <person name="Ng V."/>
            <person name="Clum A."/>
            <person name="Steindorff A."/>
            <person name="Ohm R.A."/>
            <person name="Martin F."/>
            <person name="Silar P."/>
            <person name="Natvig D.O."/>
            <person name="Lalanne C."/>
            <person name="Gautier V."/>
            <person name="Ament-Velasquez S.L."/>
            <person name="Kruys A."/>
            <person name="Hutchinson M.I."/>
            <person name="Powell A.J."/>
            <person name="Barry K."/>
            <person name="Miller A.N."/>
            <person name="Grigoriev I.V."/>
            <person name="Debuchy R."/>
            <person name="Gladieux P."/>
            <person name="Hiltunen Thoren M."/>
            <person name="Johannesson H."/>
        </authorList>
    </citation>
    <scope>NUCLEOTIDE SEQUENCE</scope>
    <source>
        <strain evidence="2">CBS 232.78</strain>
    </source>
</reference>
<reference evidence="2" key="2">
    <citation type="submission" date="2023-06" db="EMBL/GenBank/DDBJ databases">
        <authorList>
            <consortium name="Lawrence Berkeley National Laboratory"/>
            <person name="Haridas S."/>
            <person name="Hensen N."/>
            <person name="Bonometti L."/>
            <person name="Westerberg I."/>
            <person name="Brannstrom I.O."/>
            <person name="Guillou S."/>
            <person name="Cros-Aarteil S."/>
            <person name="Calhoun S."/>
            <person name="Kuo A."/>
            <person name="Mondo S."/>
            <person name="Pangilinan J."/>
            <person name="Riley R."/>
            <person name="LaButti K."/>
            <person name="Andreopoulos B."/>
            <person name="Lipzen A."/>
            <person name="Chen C."/>
            <person name="Yanf M."/>
            <person name="Daum C."/>
            <person name="Ng V."/>
            <person name="Clum A."/>
            <person name="Steindorff A."/>
            <person name="Ohm R."/>
            <person name="Martin F."/>
            <person name="Silar P."/>
            <person name="Natvig D."/>
            <person name="Lalanne C."/>
            <person name="Gautier V."/>
            <person name="Ament-velasquez S.L."/>
            <person name="Kruys A."/>
            <person name="Hutchinson M.I."/>
            <person name="Powell A.J."/>
            <person name="Barry K."/>
            <person name="Miller A.N."/>
            <person name="Grigoriev I.V."/>
            <person name="Debuchy R."/>
            <person name="Gladieux P."/>
            <person name="Thoren M.H."/>
            <person name="Johannesson H."/>
        </authorList>
    </citation>
    <scope>NUCLEOTIDE SEQUENCE</scope>
    <source>
        <strain evidence="2">CBS 232.78</strain>
    </source>
</reference>
<dbReference type="Proteomes" id="UP001285441">
    <property type="component" value="Unassembled WGS sequence"/>
</dbReference>
<organism evidence="2 3">
    <name type="scientific">Podospora didyma</name>
    <dbReference type="NCBI Taxonomy" id="330526"/>
    <lineage>
        <taxon>Eukaryota</taxon>
        <taxon>Fungi</taxon>
        <taxon>Dikarya</taxon>
        <taxon>Ascomycota</taxon>
        <taxon>Pezizomycotina</taxon>
        <taxon>Sordariomycetes</taxon>
        <taxon>Sordariomycetidae</taxon>
        <taxon>Sordariales</taxon>
        <taxon>Podosporaceae</taxon>
        <taxon>Podospora</taxon>
    </lineage>
</organism>
<keyword evidence="3" id="KW-1185">Reference proteome</keyword>
<sequence>MDSLIDEIGKGPYQIKTLVSVYESGRALLGQIQQNGPRAAMDVLHTTATIEKLEALASICFRSLELDSITYTMDFSQASLTNLTATIWELKQALFGDQVPSSDRSNVCDFCGWALQRVGAGLIGTTPWTLRNGPPFVANCYLCALDTWPRFPGLEASAQTGCDLCSFLRDLIKKRKVQLGPPHSASQPTKVGVWIDFRYGPRQKDTSRMSGTGGLLNSFTSASVFLSTLAWWTTPVWPLVIESRDKEVVQEMQVFTHPDTETWSPVNVNLVQSYLNGAVAEVEPIPTAPAFTPTRLLDLGASQGADIKLKIADTAVRSKKSVMYAALSYCWGPPEDALKQSKLTTANIAGLCQRIANNQLSPVMRDAITVCRRLGIRYLWIDALCIIQDSKTDWELESQQMSHVYEGAYLTICAIASSSCFEGFLATRPAWSEYRYTSPIKSAGPSHKAFFSLRPVSGYDQETGYAAAASSAKAPLDQDLFASRWNERGWVFQEKSISPRKLYFGKSMLHLQLGRTVVSENGHTSVLKPHSYDAHEISDTTIPIGPLISSGRHPHELWHAMVVNFVHLQWTDTRDVFPGLSGAAAKFHQVLYDDTYLAGHWVKDLACSLIWTTFKRGGIKRPESLEELTADIGKGNALHAPSWSWASRPDFFRFVLSTLDNRRCRVRTHLRQEFSLLSSNLVVDGVNPFGRLKNGASNSLSVSGRTIKFPDIFAPEWRLDEQAEWNCQNRDKGYLILVSHDWTPDKRKGYAFWDHDSGRRPPPPRGTTEDQLSKLRLLLLSSCCSDDSLETPPVQLTPEVATGVLFRPEYGKTFLDDPDFRAQDGTCSHCRDNKRNRDVWGLLLYPAADADGWLLPGTYYRVGVFFCRAQHGGSSLFREAEVCRIELF</sequence>
<accession>A0AAE0NZZ7</accession>
<proteinExistence type="predicted"/>
<dbReference type="Pfam" id="PF06985">
    <property type="entry name" value="HET"/>
    <property type="match status" value="1"/>
</dbReference>
<gene>
    <name evidence="2" type="ORF">B0H63DRAFT_123752</name>
</gene>
<evidence type="ECO:0000259" key="1">
    <source>
        <dbReference type="Pfam" id="PF06985"/>
    </source>
</evidence>
<dbReference type="EMBL" id="JAULSW010000002">
    <property type="protein sequence ID" value="KAK3390823.1"/>
    <property type="molecule type" value="Genomic_DNA"/>
</dbReference>
<dbReference type="PANTHER" id="PTHR33112:SF16">
    <property type="entry name" value="HETEROKARYON INCOMPATIBILITY DOMAIN-CONTAINING PROTEIN"/>
    <property type="match status" value="1"/>
</dbReference>
<dbReference type="PANTHER" id="PTHR33112">
    <property type="entry name" value="DOMAIN PROTEIN, PUTATIVE-RELATED"/>
    <property type="match status" value="1"/>
</dbReference>
<name>A0AAE0NZZ7_9PEZI</name>
<protein>
    <submittedName>
        <fullName evidence="2">Heterokaryon incompatibility protein-domain-containing protein</fullName>
    </submittedName>
</protein>
<evidence type="ECO:0000313" key="2">
    <source>
        <dbReference type="EMBL" id="KAK3390823.1"/>
    </source>
</evidence>
<feature type="domain" description="Heterokaryon incompatibility" evidence="1">
    <location>
        <begin position="324"/>
        <end position="494"/>
    </location>
</feature>
<dbReference type="AlphaFoldDB" id="A0AAE0NZZ7"/>
<dbReference type="InterPro" id="IPR010730">
    <property type="entry name" value="HET"/>
</dbReference>